<proteinExistence type="predicted"/>
<accession>A0ABN2YTP3</accession>
<evidence type="ECO:0000313" key="2">
    <source>
        <dbReference type="EMBL" id="GAA2132298.1"/>
    </source>
</evidence>
<organism evidence="2 3">
    <name type="scientific">Nocardioides bigeumensis</name>
    <dbReference type="NCBI Taxonomy" id="433657"/>
    <lineage>
        <taxon>Bacteria</taxon>
        <taxon>Bacillati</taxon>
        <taxon>Actinomycetota</taxon>
        <taxon>Actinomycetes</taxon>
        <taxon>Propionibacteriales</taxon>
        <taxon>Nocardioidaceae</taxon>
        <taxon>Nocardioides</taxon>
    </lineage>
</organism>
<evidence type="ECO:0000313" key="3">
    <source>
        <dbReference type="Proteomes" id="UP001500575"/>
    </source>
</evidence>
<feature type="coiled-coil region" evidence="1">
    <location>
        <begin position="61"/>
        <end position="91"/>
    </location>
</feature>
<reference evidence="2 3" key="1">
    <citation type="journal article" date="2019" name="Int. J. Syst. Evol. Microbiol.">
        <title>The Global Catalogue of Microorganisms (GCM) 10K type strain sequencing project: providing services to taxonomists for standard genome sequencing and annotation.</title>
        <authorList>
            <consortium name="The Broad Institute Genomics Platform"/>
            <consortium name="The Broad Institute Genome Sequencing Center for Infectious Disease"/>
            <person name="Wu L."/>
            <person name="Ma J."/>
        </authorList>
    </citation>
    <scope>NUCLEOTIDE SEQUENCE [LARGE SCALE GENOMIC DNA]</scope>
    <source>
        <strain evidence="2 3">JCM 16021</strain>
    </source>
</reference>
<protein>
    <submittedName>
        <fullName evidence="2">Uncharacterized protein</fullName>
    </submittedName>
</protein>
<evidence type="ECO:0000256" key="1">
    <source>
        <dbReference type="SAM" id="Coils"/>
    </source>
</evidence>
<name>A0ABN2YTP3_9ACTN</name>
<sequence>MYGDADAIRALARRLDEQGCDIIDEAGRLVALAEACGWSGLAADAMRRRNQVRAAALHRTATRHEDAAAALRRHAREVENRLELIAAAERQVSTWLDEVGDLVGGFVPPSPGHRNWLDVDLPVPTTVPTA</sequence>
<gene>
    <name evidence="2" type="ORF">GCM10009843_36700</name>
</gene>
<keyword evidence="3" id="KW-1185">Reference proteome</keyword>
<dbReference type="EMBL" id="BAAAQQ010000013">
    <property type="protein sequence ID" value="GAA2132298.1"/>
    <property type="molecule type" value="Genomic_DNA"/>
</dbReference>
<keyword evidence="1" id="KW-0175">Coiled coil</keyword>
<dbReference type="Proteomes" id="UP001500575">
    <property type="component" value="Unassembled WGS sequence"/>
</dbReference>
<dbReference type="RefSeq" id="WP_344305274.1">
    <property type="nucleotide sequence ID" value="NZ_BAAAQQ010000013.1"/>
</dbReference>
<comment type="caution">
    <text evidence="2">The sequence shown here is derived from an EMBL/GenBank/DDBJ whole genome shotgun (WGS) entry which is preliminary data.</text>
</comment>